<evidence type="ECO:0000259" key="5">
    <source>
        <dbReference type="PROSITE" id="PS51296"/>
    </source>
</evidence>
<dbReference type="Gene3D" id="2.102.10.10">
    <property type="entry name" value="Rieske [2Fe-2S] iron-sulphur domain"/>
    <property type="match status" value="1"/>
</dbReference>
<reference evidence="7" key="1">
    <citation type="submission" date="2017-01" db="EMBL/GenBank/DDBJ databases">
        <authorList>
            <person name="Varghese N."/>
            <person name="Submissions S."/>
        </authorList>
    </citation>
    <scope>NUCLEOTIDE SEQUENCE [LARGE SCALE GENOMIC DNA]</scope>
    <source>
        <strain evidence="7">DSM 24913</strain>
    </source>
</reference>
<dbReference type="Proteomes" id="UP000185639">
    <property type="component" value="Unassembled WGS sequence"/>
</dbReference>
<dbReference type="EMBL" id="FTOH01000007">
    <property type="protein sequence ID" value="SIT00896.1"/>
    <property type="molecule type" value="Genomic_DNA"/>
</dbReference>
<evidence type="ECO:0000256" key="3">
    <source>
        <dbReference type="ARBA" id="ARBA00023004"/>
    </source>
</evidence>
<evidence type="ECO:0000313" key="6">
    <source>
        <dbReference type="EMBL" id="SIT00896.1"/>
    </source>
</evidence>
<protein>
    <submittedName>
        <fullName evidence="6">Ferredoxin subunit of nitrite reductase or a ring-hydroxylating dioxygenase</fullName>
    </submittedName>
</protein>
<organism evidence="6 7">
    <name type="scientific">Thalassolituus maritimus</name>
    <dbReference type="NCBI Taxonomy" id="484498"/>
    <lineage>
        <taxon>Bacteria</taxon>
        <taxon>Pseudomonadati</taxon>
        <taxon>Pseudomonadota</taxon>
        <taxon>Gammaproteobacteria</taxon>
        <taxon>Oceanospirillales</taxon>
        <taxon>Oceanospirillaceae</taxon>
        <taxon>Thalassolituus</taxon>
    </lineage>
</organism>
<dbReference type="InterPro" id="IPR036922">
    <property type="entry name" value="Rieske_2Fe-2S_sf"/>
</dbReference>
<name>A0A1N7NRG3_9GAMM</name>
<proteinExistence type="predicted"/>
<dbReference type="GO" id="GO:0051537">
    <property type="term" value="F:2 iron, 2 sulfur cluster binding"/>
    <property type="evidence" value="ECO:0007669"/>
    <property type="project" value="UniProtKB-KW"/>
</dbReference>
<evidence type="ECO:0000256" key="2">
    <source>
        <dbReference type="ARBA" id="ARBA00022723"/>
    </source>
</evidence>
<keyword evidence="3" id="KW-0408">Iron</keyword>
<dbReference type="OrthoDB" id="9794779at2"/>
<evidence type="ECO:0000313" key="7">
    <source>
        <dbReference type="Proteomes" id="UP000185639"/>
    </source>
</evidence>
<keyword evidence="6" id="KW-0560">Oxidoreductase</keyword>
<dbReference type="GO" id="GO:0046872">
    <property type="term" value="F:metal ion binding"/>
    <property type="evidence" value="ECO:0007669"/>
    <property type="project" value="UniProtKB-KW"/>
</dbReference>
<sequence>MPAICKDSDLQEGQSRGFELDGHSFFIVRQQGTLYAYRNHCPHLGVNLEWMPDQFLDSDGRLIQCAMHGALFLIESGYCVSGPCTGQSLTPLPCEVRDDDIWIEL</sequence>
<keyword evidence="6" id="KW-0223">Dioxygenase</keyword>
<feature type="domain" description="Rieske" evidence="5">
    <location>
        <begin position="2"/>
        <end position="103"/>
    </location>
</feature>
<dbReference type="CDD" id="cd03467">
    <property type="entry name" value="Rieske"/>
    <property type="match status" value="1"/>
</dbReference>
<keyword evidence="2" id="KW-0479">Metal-binding</keyword>
<keyword evidence="7" id="KW-1185">Reference proteome</keyword>
<keyword evidence="1" id="KW-0001">2Fe-2S</keyword>
<dbReference type="Pfam" id="PF00355">
    <property type="entry name" value="Rieske"/>
    <property type="match status" value="1"/>
</dbReference>
<dbReference type="PANTHER" id="PTHR40261">
    <property type="match status" value="1"/>
</dbReference>
<accession>A0A1N7NRG3</accession>
<dbReference type="GO" id="GO:0051213">
    <property type="term" value="F:dioxygenase activity"/>
    <property type="evidence" value="ECO:0007669"/>
    <property type="project" value="UniProtKB-KW"/>
</dbReference>
<dbReference type="PROSITE" id="PS51296">
    <property type="entry name" value="RIESKE"/>
    <property type="match status" value="1"/>
</dbReference>
<evidence type="ECO:0000256" key="1">
    <source>
        <dbReference type="ARBA" id="ARBA00022714"/>
    </source>
</evidence>
<evidence type="ECO:0000256" key="4">
    <source>
        <dbReference type="ARBA" id="ARBA00023014"/>
    </source>
</evidence>
<dbReference type="PANTHER" id="PTHR40261:SF1">
    <property type="entry name" value="RIESKE DOMAIN-CONTAINING PROTEIN"/>
    <property type="match status" value="1"/>
</dbReference>
<dbReference type="InterPro" id="IPR017941">
    <property type="entry name" value="Rieske_2Fe-2S"/>
</dbReference>
<dbReference type="STRING" id="484498.SAMN05421686_107214"/>
<dbReference type="SUPFAM" id="SSF50022">
    <property type="entry name" value="ISP domain"/>
    <property type="match status" value="1"/>
</dbReference>
<dbReference type="AlphaFoldDB" id="A0A1N7NRG3"/>
<keyword evidence="4" id="KW-0411">Iron-sulfur</keyword>
<gene>
    <name evidence="6" type="ORF">SAMN05421686_107214</name>
</gene>
<dbReference type="RefSeq" id="WP_076516596.1">
    <property type="nucleotide sequence ID" value="NZ_FTOH01000007.1"/>
</dbReference>